<protein>
    <recommendedName>
        <fullName evidence="3">VCBS repeat-containing protein</fullName>
    </recommendedName>
</protein>
<reference evidence="1" key="1">
    <citation type="submission" date="2023-07" db="EMBL/GenBank/DDBJ databases">
        <title>Two novel species in the genus Flavivirga.</title>
        <authorList>
            <person name="Kwon K."/>
        </authorList>
    </citation>
    <scope>NUCLEOTIDE SEQUENCE</scope>
    <source>
        <strain evidence="1">KCTC 52353</strain>
    </source>
</reference>
<dbReference type="RefSeq" id="WP_303279488.1">
    <property type="nucleotide sequence ID" value="NZ_JAUOEK010000172.1"/>
</dbReference>
<proteinExistence type="predicted"/>
<evidence type="ECO:0008006" key="3">
    <source>
        <dbReference type="Google" id="ProtNLM"/>
    </source>
</evidence>
<dbReference type="Proteomes" id="UP001176883">
    <property type="component" value="Unassembled WGS sequence"/>
</dbReference>
<organism evidence="1 2">
    <name type="scientific">Flavivirga aquimarina</name>
    <dbReference type="NCBI Taxonomy" id="2027862"/>
    <lineage>
        <taxon>Bacteria</taxon>
        <taxon>Pseudomonadati</taxon>
        <taxon>Bacteroidota</taxon>
        <taxon>Flavobacteriia</taxon>
        <taxon>Flavobacteriales</taxon>
        <taxon>Flavobacteriaceae</taxon>
        <taxon>Flavivirga</taxon>
    </lineage>
</organism>
<dbReference type="EMBL" id="JAUOEK010000172">
    <property type="protein sequence ID" value="MDO5971775.1"/>
    <property type="molecule type" value="Genomic_DNA"/>
</dbReference>
<evidence type="ECO:0000313" key="2">
    <source>
        <dbReference type="Proteomes" id="UP001176883"/>
    </source>
</evidence>
<name>A0ABT8WF57_9FLAO</name>
<comment type="caution">
    <text evidence="1">The sequence shown here is derived from an EMBL/GenBank/DDBJ whole genome shotgun (WGS) entry which is preliminary data.</text>
</comment>
<accession>A0ABT8WF57</accession>
<sequence>MKHLTTCLLIVNSFSTELLAQKQNRLINNYWNNNTPLISYRLPPPPHDYKPIFEDLDGDGDPDIIYSVTIGNTPIMWIDDDDDMKDSDFEGDTDSDCLLIDINKDGKYCDINDAAFDWVDTDDDGLADMQLYVDNAPRGTRRGAHYMWMIDSDKDNVFNYFDWNTFRLRAWLHEGGSNFIEDYSGQSTFLKAHGTTDRMQDLRLNWENPFLFFDQDDDGLTEMAIRAVDRPADRNVSYTEGIINYIGITYDLDNDNAPGNEYDYDMSIRFQGKGFDYMDQVHKFENKRVEESDRFIGDPRWRQVSELIYPGFESVMDLTFNRGEWDNVFFVYDEDDDCERWERVEFYFPKHLFKVGGRNPWIDGGDTLGGGLDDHIQADAIGDRGEWDLDNSGNGDIYLSKFDGRIHLYGAEWGAWRVDQLAWAYQSWGGVEDFYEPKHRRSQQTFSPFSTFKYEDTDGNGFLDQIAIDIDGDTIFDKTVSLLKLKIDDKCDIIKSSEMSYEDYRALHTKMSNDIWSRAETALKVATQQGLNTNWYAFMKDPKSEYQKYNYGYWLQFYIYMDLLDQSKRIKKGLKPDRIDKAYFGGDWKALLD</sequence>
<evidence type="ECO:0000313" key="1">
    <source>
        <dbReference type="EMBL" id="MDO5971775.1"/>
    </source>
</evidence>
<keyword evidence="2" id="KW-1185">Reference proteome</keyword>
<gene>
    <name evidence="1" type="ORF">Q4Q35_18390</name>
</gene>